<name>A0A6J5NL16_9CAUD</name>
<accession>A0A6J5NL16</accession>
<dbReference type="PROSITE" id="PS51257">
    <property type="entry name" value="PROKAR_LIPOPROTEIN"/>
    <property type="match status" value="1"/>
</dbReference>
<dbReference type="InterPro" id="IPR023346">
    <property type="entry name" value="Lysozyme-like_dom_sf"/>
</dbReference>
<dbReference type="Pfam" id="PF01464">
    <property type="entry name" value="SLT"/>
    <property type="match status" value="1"/>
</dbReference>
<dbReference type="SUPFAM" id="SSF53955">
    <property type="entry name" value="Lysozyme-like"/>
    <property type="match status" value="1"/>
</dbReference>
<feature type="domain" description="Transglycosylase SLT" evidence="1">
    <location>
        <begin position="99"/>
        <end position="159"/>
    </location>
</feature>
<dbReference type="InterPro" id="IPR008258">
    <property type="entry name" value="Transglycosylase_SLT_dom_1"/>
</dbReference>
<reference evidence="2" key="1">
    <citation type="submission" date="2020-04" db="EMBL/GenBank/DDBJ databases">
        <authorList>
            <person name="Chiriac C."/>
            <person name="Salcher M."/>
            <person name="Ghai R."/>
            <person name="Kavagutti S V."/>
        </authorList>
    </citation>
    <scope>NUCLEOTIDE SEQUENCE</scope>
</reference>
<sequence>MIRRTSLALATLSLIASCGGGVKDTTSVPPQTTPIVLSPVTAQAPVTTTSTTSTTTTTTTTEVPLQSDPLDYIDEQRQLHGRCGEWHDLAMEVGWQEEQWPTLSAVLFRESRCTADAFNGSDAGLSQINRVHTEWAAQMGFTWPDDLFIPRNNLYFAYRLYSGREANGQCGWKPWSKPCN</sequence>
<organism evidence="2">
    <name type="scientific">uncultured Caudovirales phage</name>
    <dbReference type="NCBI Taxonomy" id="2100421"/>
    <lineage>
        <taxon>Viruses</taxon>
        <taxon>Duplodnaviria</taxon>
        <taxon>Heunggongvirae</taxon>
        <taxon>Uroviricota</taxon>
        <taxon>Caudoviricetes</taxon>
        <taxon>Peduoviridae</taxon>
        <taxon>Maltschvirus</taxon>
        <taxon>Maltschvirus maltsch</taxon>
    </lineage>
</organism>
<evidence type="ECO:0000259" key="1">
    <source>
        <dbReference type="Pfam" id="PF01464"/>
    </source>
</evidence>
<protein>
    <submittedName>
        <fullName evidence="2">Transglycosylase SLT domain 1</fullName>
    </submittedName>
</protein>
<evidence type="ECO:0000313" key="2">
    <source>
        <dbReference type="EMBL" id="CAB4156034.1"/>
    </source>
</evidence>
<proteinExistence type="predicted"/>
<dbReference type="EMBL" id="LR796640">
    <property type="protein sequence ID" value="CAB4156034.1"/>
    <property type="molecule type" value="Genomic_DNA"/>
</dbReference>
<gene>
    <name evidence="2" type="ORF">UFOVP665_38</name>
</gene>